<name>A0AAN7J137_QUERU</name>
<protein>
    <recommendedName>
        <fullName evidence="4">Embryo defective 1703</fullName>
    </recommendedName>
</protein>
<organism evidence="2 3">
    <name type="scientific">Quercus rubra</name>
    <name type="common">Northern red oak</name>
    <name type="synonym">Quercus borealis</name>
    <dbReference type="NCBI Taxonomy" id="3512"/>
    <lineage>
        <taxon>Eukaryota</taxon>
        <taxon>Viridiplantae</taxon>
        <taxon>Streptophyta</taxon>
        <taxon>Embryophyta</taxon>
        <taxon>Tracheophyta</taxon>
        <taxon>Spermatophyta</taxon>
        <taxon>Magnoliopsida</taxon>
        <taxon>eudicotyledons</taxon>
        <taxon>Gunneridae</taxon>
        <taxon>Pentapetalae</taxon>
        <taxon>rosids</taxon>
        <taxon>fabids</taxon>
        <taxon>Fagales</taxon>
        <taxon>Fagaceae</taxon>
        <taxon>Quercus</taxon>
    </lineage>
</organism>
<dbReference type="EMBL" id="JAXUIC010000004">
    <property type="protein sequence ID" value="KAK4594012.1"/>
    <property type="molecule type" value="Genomic_DNA"/>
</dbReference>
<dbReference type="PANTHER" id="PTHR34962:SF1">
    <property type="entry name" value="EMBRYO DEFECTIVE 1703-RELATED"/>
    <property type="match status" value="1"/>
</dbReference>
<dbReference type="Proteomes" id="UP001324115">
    <property type="component" value="Unassembled WGS sequence"/>
</dbReference>
<feature type="compositionally biased region" description="Polar residues" evidence="1">
    <location>
        <begin position="822"/>
        <end position="839"/>
    </location>
</feature>
<feature type="compositionally biased region" description="Basic and acidic residues" evidence="1">
    <location>
        <begin position="841"/>
        <end position="853"/>
    </location>
</feature>
<evidence type="ECO:0000313" key="3">
    <source>
        <dbReference type="Proteomes" id="UP001324115"/>
    </source>
</evidence>
<dbReference type="AlphaFoldDB" id="A0AAN7J137"/>
<proteinExistence type="predicted"/>
<feature type="region of interest" description="Disordered" evidence="1">
    <location>
        <begin position="806"/>
        <end position="854"/>
    </location>
</feature>
<dbReference type="PANTHER" id="PTHR34962">
    <property type="entry name" value="EMBRYO DEFECTIVE 1703-RELATED"/>
    <property type="match status" value="1"/>
</dbReference>
<sequence>MEILNPQILSGTSPCFSPKKHRYKYNIAPKPSFKRNSSFPTYYLPLHNSRNFQIFAHFGRPTSRYRRNSLRKKLTFGDQQEQEQVGLSDFQNPNRSFDDNLNCDSDSVIDSSRLINVETEEFKSKRSGLGESVLWDKLENWVEQYRKDIKDWGIGSAPIFTVFEDLEGNVKWVSVNEDEIVRRSRGEDSTEVNLKILCAQSLAREIGSGKNNVIPRNSSVAKFVVQGGESAFFKAIQGFTLRPELFPMMSSVGRLVLFGFVALWALKKLFSFGDTEVRHTEVEKEMMRRKIKSRKEKEMLEKFSVEVVQQTPEPIENQKPMIDKEQLMNSILKAKAGSDKSSLQDSSAIPTAKSIDLDNRIQDVRQMARHARDIEGQELSLTDQDAKEKQGVNNELSNEMELVIVRSDDDKSSLGQTNGIHETVKTGNLDVRKIDDSGFLSKVSSTEDNMQGCATSGENVSSDRESTVQGFKDSESALKLTDTTEVIQFSDTPYAESHMSRKGSIRTKTRVILSLKEARDYLSEKFHNQVPDIVSQVKTLQESDAVLRHPGDEGFGRRNTGHKLDVNDKVTAISGRTSNSTHSTKACKVSAWKESVPTKNENCEDSEARCGVGDLGKPQTSLNHEGNGINAGTGPPAKIQNWIDTNFHEVEPLVKKIGTGFKDNYMVAREKVNEQLDMDTEITQLAFNGDDSELEWMKDDDLREIVFQVRENELAGRDPFYLMDAEDKRVFFMGLEKKVEKENEKLLKLHELLHSNIENLDYGADGISLYDPPSKIIPRWKGPLIEKNPEFLKNFLEQQKAFLAGNTGNSYPVKKDQENSIKKSTGSPTPGNVASSLPTLDSDKNFLDEDPKNSRTVIEGSDGSVIAGKRSGKEYWQHTKKWSRGFLDSYNAETDPEVKSIMRNMGKDLDRWITEKEIQEAADLMSKVPERNKKFMEKKLNKLKREMELFGPQAVVTKYREYADEKEEDYLWWLDLPHLLCIELYTVDNGEQMVGLYSLEMATDLELEPKPCHVIAFEDAGDCKNLCYIIQAHMDMLGNGHAFVVPRPPKDAFWEAKANGFSVTVIRKGELQLNVDQTLEEVEEQITEIGSKIYHDKIMKERSVDISSLMKGVFGVTGKPTKRKGLKQMLKKSNKK</sequence>
<gene>
    <name evidence="2" type="ORF">RGQ29_017907</name>
</gene>
<evidence type="ECO:0000313" key="2">
    <source>
        <dbReference type="EMBL" id="KAK4594012.1"/>
    </source>
</evidence>
<accession>A0AAN7J137</accession>
<evidence type="ECO:0000256" key="1">
    <source>
        <dbReference type="SAM" id="MobiDB-lite"/>
    </source>
</evidence>
<evidence type="ECO:0008006" key="4">
    <source>
        <dbReference type="Google" id="ProtNLM"/>
    </source>
</evidence>
<comment type="caution">
    <text evidence="2">The sequence shown here is derived from an EMBL/GenBank/DDBJ whole genome shotgun (WGS) entry which is preliminary data.</text>
</comment>
<keyword evidence="3" id="KW-1185">Reference proteome</keyword>
<reference evidence="2 3" key="1">
    <citation type="journal article" date="2023" name="G3 (Bethesda)">
        <title>A haplotype-resolved chromosome-scale genome for Quercus rubra L. provides insights into the genetics of adaptive traits for red oak species.</title>
        <authorList>
            <person name="Kapoor B."/>
            <person name="Jenkins J."/>
            <person name="Schmutz J."/>
            <person name="Zhebentyayeva T."/>
            <person name="Kuelheim C."/>
            <person name="Coggeshall M."/>
            <person name="Heim C."/>
            <person name="Lasky J.R."/>
            <person name="Leites L."/>
            <person name="Islam-Faridi N."/>
            <person name="Romero-Severson J."/>
            <person name="DeLeo V.L."/>
            <person name="Lucas S.M."/>
            <person name="Lazic D."/>
            <person name="Gailing O."/>
            <person name="Carlson J."/>
            <person name="Staton M."/>
        </authorList>
    </citation>
    <scope>NUCLEOTIDE SEQUENCE [LARGE SCALE GENOMIC DNA]</scope>
    <source>
        <strain evidence="2">Pseudo-F2</strain>
    </source>
</reference>